<reference evidence="1 2" key="1">
    <citation type="journal article" date="2019" name="Sci. Rep.">
        <title>Orb-weaving spider Araneus ventricosus genome elucidates the spidroin gene catalogue.</title>
        <authorList>
            <person name="Kono N."/>
            <person name="Nakamura H."/>
            <person name="Ohtoshi R."/>
            <person name="Moran D.A.P."/>
            <person name="Shinohara A."/>
            <person name="Yoshida Y."/>
            <person name="Fujiwara M."/>
            <person name="Mori M."/>
            <person name="Tomita M."/>
            <person name="Arakawa K."/>
        </authorList>
    </citation>
    <scope>NUCLEOTIDE SEQUENCE [LARGE SCALE GENOMIC DNA]</scope>
</reference>
<dbReference type="Proteomes" id="UP000499080">
    <property type="component" value="Unassembled WGS sequence"/>
</dbReference>
<name>A0A4Y2DY66_ARAVE</name>
<evidence type="ECO:0000313" key="2">
    <source>
        <dbReference type="Proteomes" id="UP000499080"/>
    </source>
</evidence>
<proteinExistence type="predicted"/>
<sequence length="93" mass="10954">MLRNEKGCLLRRIQLLSWCLPNRWRYSENGPWTLTSWVSCFGQLWLLLPSAAYHGWSDPFDTASVKGHLHQEDFRKDNCTFCQFVSLFITQIS</sequence>
<dbReference type="AlphaFoldDB" id="A0A4Y2DY66"/>
<organism evidence="1 2">
    <name type="scientific">Araneus ventricosus</name>
    <name type="common">Orbweaver spider</name>
    <name type="synonym">Epeira ventricosa</name>
    <dbReference type="NCBI Taxonomy" id="182803"/>
    <lineage>
        <taxon>Eukaryota</taxon>
        <taxon>Metazoa</taxon>
        <taxon>Ecdysozoa</taxon>
        <taxon>Arthropoda</taxon>
        <taxon>Chelicerata</taxon>
        <taxon>Arachnida</taxon>
        <taxon>Araneae</taxon>
        <taxon>Araneomorphae</taxon>
        <taxon>Entelegynae</taxon>
        <taxon>Araneoidea</taxon>
        <taxon>Araneidae</taxon>
        <taxon>Araneus</taxon>
    </lineage>
</organism>
<protein>
    <submittedName>
        <fullName evidence="1">Uncharacterized protein</fullName>
    </submittedName>
</protein>
<keyword evidence="2" id="KW-1185">Reference proteome</keyword>
<gene>
    <name evidence="1" type="ORF">AVEN_32824_1</name>
</gene>
<evidence type="ECO:0000313" key="1">
    <source>
        <dbReference type="EMBL" id="GBM21823.1"/>
    </source>
</evidence>
<comment type="caution">
    <text evidence="1">The sequence shown here is derived from an EMBL/GenBank/DDBJ whole genome shotgun (WGS) entry which is preliminary data.</text>
</comment>
<dbReference type="EMBL" id="BGPR01000468">
    <property type="protein sequence ID" value="GBM21823.1"/>
    <property type="molecule type" value="Genomic_DNA"/>
</dbReference>
<accession>A0A4Y2DY66</accession>